<sequence length="222" mass="24009">MQLLDKLYDQSVHGIVKVSPPIDKLANDYLQKSKDIDTAAKRFINYQIAKCTTSGFVTGLGGLITLPVAIPANVGSVMYVQMRMIACLAYMGGYDTDSDQVQTLVYACLAGISIDQVLKSVGLQFGNKFAITMVKKIPGTALAKINQKVGFRFLTKFGTKGMINIGKAVPIVGGVIGGGFDFAETKIIAKRAYKMFLEGDFDVPSGNDDESIVDEVEVMEDK</sequence>
<evidence type="ECO:0000313" key="2">
    <source>
        <dbReference type="Proteomes" id="UP000658131"/>
    </source>
</evidence>
<dbReference type="Proteomes" id="UP000658131">
    <property type="component" value="Unassembled WGS sequence"/>
</dbReference>
<comment type="caution">
    <text evidence="1">The sequence shown here is derived from an EMBL/GenBank/DDBJ whole genome shotgun (WGS) entry which is preliminary data.</text>
</comment>
<gene>
    <name evidence="1" type="ORF">H8717_10850</name>
</gene>
<protein>
    <submittedName>
        <fullName evidence="1">EcsC family protein</fullName>
    </submittedName>
</protein>
<name>A0ABR7NKQ9_9FIRM</name>
<accession>A0ABR7NKQ9</accession>
<organism evidence="1 2">
    <name type="scientific">Yanshouia hominis</name>
    <dbReference type="NCBI Taxonomy" id="2763673"/>
    <lineage>
        <taxon>Bacteria</taxon>
        <taxon>Bacillati</taxon>
        <taxon>Bacillota</taxon>
        <taxon>Clostridia</taxon>
        <taxon>Eubacteriales</taxon>
        <taxon>Oscillospiraceae</taxon>
        <taxon>Yanshouia</taxon>
    </lineage>
</organism>
<dbReference type="Pfam" id="PF12787">
    <property type="entry name" value="EcsC"/>
    <property type="match status" value="1"/>
</dbReference>
<keyword evidence="2" id="KW-1185">Reference proteome</keyword>
<dbReference type="InterPro" id="IPR024787">
    <property type="entry name" value="EcsC"/>
</dbReference>
<evidence type="ECO:0000313" key="1">
    <source>
        <dbReference type="EMBL" id="MBC8576899.1"/>
    </source>
</evidence>
<reference evidence="1 2" key="1">
    <citation type="submission" date="2020-08" db="EMBL/GenBank/DDBJ databases">
        <title>Genome public.</title>
        <authorList>
            <person name="Liu C."/>
            <person name="Sun Q."/>
        </authorList>
    </citation>
    <scope>NUCLEOTIDE SEQUENCE [LARGE SCALE GENOMIC DNA]</scope>
    <source>
        <strain evidence="1 2">BX1</strain>
    </source>
</reference>
<proteinExistence type="predicted"/>
<dbReference type="EMBL" id="JACRTB010000017">
    <property type="protein sequence ID" value="MBC8576899.1"/>
    <property type="molecule type" value="Genomic_DNA"/>
</dbReference>